<dbReference type="InterPro" id="IPR035919">
    <property type="entry name" value="EAL_sf"/>
</dbReference>
<proteinExistence type="inferred from homology"/>
<evidence type="ECO:0000256" key="2">
    <source>
        <dbReference type="ARBA" id="ARBA00011576"/>
    </source>
</evidence>
<dbReference type="InterPro" id="IPR001633">
    <property type="entry name" value="EAL_dom"/>
</dbReference>
<name>A0A447PS46_SALET</name>
<reference evidence="5 6" key="1">
    <citation type="submission" date="2018-12" db="EMBL/GenBank/DDBJ databases">
        <authorList>
            <consortium name="Pathogen Informatics"/>
        </authorList>
    </citation>
    <scope>NUCLEOTIDE SEQUENCE [LARGE SCALE GENOMIC DNA]</scope>
    <source>
        <strain evidence="5 6">NCTC8271</strain>
    </source>
</reference>
<dbReference type="SUPFAM" id="SSF141868">
    <property type="entry name" value="EAL domain-like"/>
    <property type="match status" value="1"/>
</dbReference>
<feature type="domain" description="EAL" evidence="4">
    <location>
        <begin position="1"/>
        <end position="110"/>
    </location>
</feature>
<evidence type="ECO:0000313" key="6">
    <source>
        <dbReference type="Proteomes" id="UP000273655"/>
    </source>
</evidence>
<evidence type="ECO:0000313" key="5">
    <source>
        <dbReference type="EMBL" id="VEA41833.1"/>
    </source>
</evidence>
<dbReference type="InterPro" id="IPR050706">
    <property type="entry name" value="Cyclic-di-GMP_PDE-like"/>
</dbReference>
<dbReference type="Gene3D" id="3.20.20.450">
    <property type="entry name" value="EAL domain"/>
    <property type="match status" value="1"/>
</dbReference>
<dbReference type="PANTHER" id="PTHR33121:SF81">
    <property type="entry name" value="CYCLIC DI-GMP PHOSPHODIESTERASE PDEB-RELATED"/>
    <property type="match status" value="1"/>
</dbReference>
<evidence type="ECO:0000259" key="4">
    <source>
        <dbReference type="PROSITE" id="PS50883"/>
    </source>
</evidence>
<comment type="similarity">
    <text evidence="1">Belongs to the YdiV family.</text>
</comment>
<dbReference type="Proteomes" id="UP000273655">
    <property type="component" value="Chromosome 1"/>
</dbReference>
<dbReference type="AlphaFoldDB" id="A0A447PS46"/>
<gene>
    <name evidence="5" type="primary">rtn3</name>
    <name evidence="5" type="ORF">NCTC8271_04506</name>
</gene>
<protein>
    <recommendedName>
        <fullName evidence="3">Anti-FlhC(2)FlhD(4) factor YdiV</fullName>
    </recommendedName>
</protein>
<accession>A0A447PS46</accession>
<dbReference type="Pfam" id="PF00563">
    <property type="entry name" value="EAL"/>
    <property type="match status" value="1"/>
</dbReference>
<dbReference type="CDD" id="cd01948">
    <property type="entry name" value="EAL"/>
    <property type="match status" value="1"/>
</dbReference>
<dbReference type="PANTHER" id="PTHR33121">
    <property type="entry name" value="CYCLIC DI-GMP PHOSPHODIESTERASE PDEF"/>
    <property type="match status" value="1"/>
</dbReference>
<dbReference type="EMBL" id="LR134148">
    <property type="protein sequence ID" value="VEA41833.1"/>
    <property type="molecule type" value="Genomic_DNA"/>
</dbReference>
<evidence type="ECO:0000256" key="3">
    <source>
        <dbReference type="ARBA" id="ARBA00018009"/>
    </source>
</evidence>
<comment type="subunit">
    <text evidence="2">Interacts with FlhD in the FlhC(2)FlhD(4) heterohexamer, inhibiting its ability to activate transcription.</text>
</comment>
<organism evidence="5 6">
    <name type="scientific">Salmonella enterica I</name>
    <dbReference type="NCBI Taxonomy" id="59201"/>
    <lineage>
        <taxon>Bacteria</taxon>
        <taxon>Pseudomonadati</taxon>
        <taxon>Pseudomonadota</taxon>
        <taxon>Gammaproteobacteria</taxon>
        <taxon>Enterobacterales</taxon>
        <taxon>Enterobacteriaceae</taxon>
        <taxon>Salmonella</taxon>
    </lineage>
</organism>
<sequence>MRWPQPDGRFITPDIFITAAENEGMIIPLSRHLFELIAHDVINWTVPDDFYISVNISPAHLMDDGFIQDIEALRTRLGTITLMLELTERSLIVEPSQVAEKLQRSVKKAC</sequence>
<dbReference type="GO" id="GO:0071111">
    <property type="term" value="F:cyclic-guanylate-specific phosphodiesterase activity"/>
    <property type="evidence" value="ECO:0007669"/>
    <property type="project" value="InterPro"/>
</dbReference>
<dbReference type="PROSITE" id="PS50883">
    <property type="entry name" value="EAL"/>
    <property type="match status" value="1"/>
</dbReference>
<evidence type="ECO:0000256" key="1">
    <source>
        <dbReference type="ARBA" id="ARBA00010927"/>
    </source>
</evidence>